<evidence type="ECO:0000313" key="3">
    <source>
        <dbReference type="EMBL" id="RDH81806.1"/>
    </source>
</evidence>
<dbReference type="PANTHER" id="PTHR38109">
    <property type="entry name" value="PROTEIN YCGL"/>
    <property type="match status" value="1"/>
</dbReference>
<dbReference type="PANTHER" id="PTHR38109:SF1">
    <property type="entry name" value="PROTEIN YCGL"/>
    <property type="match status" value="1"/>
</dbReference>
<dbReference type="InterPro" id="IPR038068">
    <property type="entry name" value="YcgL-like_sf"/>
</dbReference>
<dbReference type="EMBL" id="QFXD01000325">
    <property type="protein sequence ID" value="RDH81806.1"/>
    <property type="molecule type" value="Genomic_DNA"/>
</dbReference>
<evidence type="ECO:0000256" key="1">
    <source>
        <dbReference type="HAMAP-Rule" id="MF_01866"/>
    </source>
</evidence>
<evidence type="ECO:0000259" key="2">
    <source>
        <dbReference type="PROSITE" id="PS51648"/>
    </source>
</evidence>
<dbReference type="SUPFAM" id="SSF160191">
    <property type="entry name" value="YcgL-like"/>
    <property type="match status" value="1"/>
</dbReference>
<dbReference type="HAMAP" id="MF_01866">
    <property type="entry name" value="UPF0745"/>
    <property type="match status" value="1"/>
</dbReference>
<dbReference type="InterPro" id="IPR027354">
    <property type="entry name" value="YcgL_dom"/>
</dbReference>
<feature type="domain" description="YcgL" evidence="2">
    <location>
        <begin position="6"/>
        <end position="90"/>
    </location>
</feature>
<protein>
    <recommendedName>
        <fullName evidence="1">YcgL domain-containing protein DIZ79_18305</fullName>
    </recommendedName>
</protein>
<gene>
    <name evidence="3" type="ORF">DIZ79_18305</name>
</gene>
<sequence length="90" mass="10468">MAEGKLNCWVYRSPRNEQMYLYLREEECFELVPAPLLERFGAPVLVMELELHAGRVLAREDVSKVMANLSELGFHLQMPPEIKPKLYFGE</sequence>
<dbReference type="AlphaFoldDB" id="A0A370DCB1"/>
<evidence type="ECO:0000313" key="4">
    <source>
        <dbReference type="Proteomes" id="UP000255508"/>
    </source>
</evidence>
<dbReference type="Pfam" id="PF05166">
    <property type="entry name" value="YcgL"/>
    <property type="match status" value="1"/>
</dbReference>
<proteinExistence type="inferred from homology"/>
<name>A0A370DCB1_9GAMM</name>
<dbReference type="PROSITE" id="PS51648">
    <property type="entry name" value="YCGL"/>
    <property type="match status" value="1"/>
</dbReference>
<comment type="caution">
    <text evidence="3">The sequence shown here is derived from an EMBL/GenBank/DDBJ whole genome shotgun (WGS) entry which is preliminary data.</text>
</comment>
<accession>A0A370DCB1</accession>
<reference evidence="3 4" key="1">
    <citation type="journal article" date="2018" name="ISME J.">
        <title>Endosymbiont genomes yield clues of tubeworm success.</title>
        <authorList>
            <person name="Li Y."/>
            <person name="Liles M.R."/>
            <person name="Halanych K.M."/>
        </authorList>
    </citation>
    <scope>NUCLEOTIDE SEQUENCE [LARGE SCALE GENOMIC DNA]</scope>
    <source>
        <strain evidence="3">A1422</strain>
    </source>
</reference>
<organism evidence="3 4">
    <name type="scientific">endosymbiont of Lamellibrachia luymesi</name>
    <dbReference type="NCBI Taxonomy" id="2200907"/>
    <lineage>
        <taxon>Bacteria</taxon>
        <taxon>Pseudomonadati</taxon>
        <taxon>Pseudomonadota</taxon>
        <taxon>Gammaproteobacteria</taxon>
        <taxon>sulfur-oxidizing symbionts</taxon>
    </lineage>
</organism>
<dbReference type="Gene3D" id="3.10.510.20">
    <property type="entry name" value="YcgL domain"/>
    <property type="match status" value="1"/>
</dbReference>
<dbReference type="Proteomes" id="UP000255508">
    <property type="component" value="Unassembled WGS sequence"/>
</dbReference>